<name>A0A972SJT8_9BURK</name>
<evidence type="ECO:0000256" key="2">
    <source>
        <dbReference type="ARBA" id="ARBA00022603"/>
    </source>
</evidence>
<dbReference type="GO" id="GO:0008168">
    <property type="term" value="F:methyltransferase activity"/>
    <property type="evidence" value="ECO:0007669"/>
    <property type="project" value="UniProtKB-UniRule"/>
</dbReference>
<sequence>MTEKKFPGVWGGILCRKRYIDEKLIESIGQIEALVNLGAGFDTRAYRLAPIARIPVWEVDQPQNIEAKRRRLRKLFGEIPENVTLVPIDFDQQTPAIVLPTCGYSIGKRTFFIWEGVTQSEGIAGSPEVTTRRVLDGGGRLGPVRSSRFFQCRLSVSMWPARHCDGGPM</sequence>
<accession>A0A972SJT8</accession>
<dbReference type="NCBIfam" id="TIGR00027">
    <property type="entry name" value="mthyl_TIGR00027"/>
    <property type="match status" value="1"/>
</dbReference>
<dbReference type="SUPFAM" id="SSF53335">
    <property type="entry name" value="S-adenosyl-L-methionine-dependent methyltransferases"/>
    <property type="match status" value="1"/>
</dbReference>
<dbReference type="GO" id="GO:0032259">
    <property type="term" value="P:methylation"/>
    <property type="evidence" value="ECO:0007669"/>
    <property type="project" value="UniProtKB-KW"/>
</dbReference>
<evidence type="ECO:0000313" key="6">
    <source>
        <dbReference type="Proteomes" id="UP000655523"/>
    </source>
</evidence>
<keyword evidence="2 4" id="KW-0489">Methyltransferase</keyword>
<dbReference type="EC" id="2.1.1.-" evidence="4"/>
<dbReference type="InterPro" id="IPR011610">
    <property type="entry name" value="SAM_mthyl_Trfase_ML2640-like"/>
</dbReference>
<comment type="caution">
    <text evidence="5">The sequence shown here is derived from an EMBL/GenBank/DDBJ whole genome shotgun (WGS) entry which is preliminary data.</text>
</comment>
<protein>
    <recommendedName>
        <fullName evidence="4">S-adenosyl-L-methionine-dependent methyltransferase</fullName>
        <ecNumber evidence="4">2.1.1.-</ecNumber>
    </recommendedName>
</protein>
<evidence type="ECO:0000313" key="5">
    <source>
        <dbReference type="EMBL" id="NPT53850.1"/>
    </source>
</evidence>
<keyword evidence="4" id="KW-0949">S-adenosyl-L-methionine</keyword>
<dbReference type="InterPro" id="IPR007213">
    <property type="entry name" value="Ppm1/Ppm2/Tcmp"/>
</dbReference>
<keyword evidence="6" id="KW-1185">Reference proteome</keyword>
<evidence type="ECO:0000256" key="1">
    <source>
        <dbReference type="ARBA" id="ARBA00008138"/>
    </source>
</evidence>
<dbReference type="Gene3D" id="3.40.50.150">
    <property type="entry name" value="Vaccinia Virus protein VP39"/>
    <property type="match status" value="1"/>
</dbReference>
<dbReference type="Pfam" id="PF04072">
    <property type="entry name" value="LCM"/>
    <property type="match status" value="1"/>
</dbReference>
<dbReference type="Proteomes" id="UP000655523">
    <property type="component" value="Unassembled WGS sequence"/>
</dbReference>
<dbReference type="RefSeq" id="WP_172160785.1">
    <property type="nucleotide sequence ID" value="NZ_WOEZ01000020.1"/>
</dbReference>
<dbReference type="EMBL" id="WOEZ01000020">
    <property type="protein sequence ID" value="NPT53850.1"/>
    <property type="molecule type" value="Genomic_DNA"/>
</dbReference>
<dbReference type="PANTHER" id="PTHR43619:SF2">
    <property type="entry name" value="S-ADENOSYL-L-METHIONINE-DEPENDENT METHYLTRANSFERASES SUPERFAMILY PROTEIN"/>
    <property type="match status" value="1"/>
</dbReference>
<dbReference type="PANTHER" id="PTHR43619">
    <property type="entry name" value="S-ADENOSYL-L-METHIONINE-DEPENDENT METHYLTRANSFERASE YKTD-RELATED"/>
    <property type="match status" value="1"/>
</dbReference>
<comment type="similarity">
    <text evidence="1 4">Belongs to the UPF0677 family.</text>
</comment>
<organism evidence="5 6">
    <name type="scientific">Paraburkholderia elongata</name>
    <dbReference type="NCBI Taxonomy" id="2675747"/>
    <lineage>
        <taxon>Bacteria</taxon>
        <taxon>Pseudomonadati</taxon>
        <taxon>Pseudomonadota</taxon>
        <taxon>Betaproteobacteria</taxon>
        <taxon>Burkholderiales</taxon>
        <taxon>Burkholderiaceae</taxon>
        <taxon>Paraburkholderia</taxon>
    </lineage>
</organism>
<keyword evidence="3 5" id="KW-0808">Transferase</keyword>
<evidence type="ECO:0000256" key="3">
    <source>
        <dbReference type="ARBA" id="ARBA00022679"/>
    </source>
</evidence>
<gene>
    <name evidence="5" type="ORF">GNZ13_04305</name>
</gene>
<dbReference type="AlphaFoldDB" id="A0A972SJT8"/>
<dbReference type="InterPro" id="IPR029063">
    <property type="entry name" value="SAM-dependent_MTases_sf"/>
</dbReference>
<comment type="function">
    <text evidence="4">Exhibits S-adenosyl-L-methionine-dependent methyltransferase activity.</text>
</comment>
<proteinExistence type="inferred from homology"/>
<reference evidence="5 6" key="1">
    <citation type="submission" date="2019-11" db="EMBL/GenBank/DDBJ databases">
        <title>Metabolism of dissolved organic matter in forest soils.</title>
        <authorList>
            <person name="Cyle K.T."/>
            <person name="Wilhelm R.C."/>
            <person name="Martinez C.E."/>
        </authorList>
    </citation>
    <scope>NUCLEOTIDE SEQUENCE [LARGE SCALE GENOMIC DNA]</scope>
    <source>
        <strain evidence="5 6">5N</strain>
    </source>
</reference>
<evidence type="ECO:0000256" key="4">
    <source>
        <dbReference type="RuleBase" id="RU362030"/>
    </source>
</evidence>